<keyword evidence="1" id="KW-1133">Transmembrane helix</keyword>
<sequence length="524" mass="61016">MCILCNHTEKGGVENTAIGTWSKGVSLIFCSSIFLLHFMNEDKLNIFNKNIPDGEYKMIYYLSIYNLIGAAVLLLLSVLGHFIYKGLLRPIYLSSFIVSLFLISSGVYTTSISKNISLKIIGIMDALKFHPDYMLLNKINNLNDGGDATVIQAELVRQMKTEGAVIDSSAKSVFDASKVLEMIKDRQSFLETKKDILLKSLTREDLMKMFNNIKASEHSVNKTMVENTILELYEKIKNIRLNFDIYDNFYKFMENDSVAFITNSEKIKNFTDIFQKFFNYYNKSVFNSLQYELVKHDNEVIKIYLDSLQKIKLVRTKKRNAKLDEYIDDMKKRNILILSSVLLLMSFIYIHKGATLTTKSSMSITLIYAPMMSYLITLACIFVCSGIHFFSIVGLVLYVFSLILIFLLIFSQCFCERIFKFFMGFIFVFLFFFCLLIGYILIEDFNEGSKVYNSYKRNDFNDFYWVLLNKRTYEHFKSFVLFSNGQMFLVCIALCVFMIIYSLYCSFYTFRSICARKEQFPDYV</sequence>
<feature type="transmembrane region" description="Helical" evidence="1">
    <location>
        <begin position="20"/>
        <end position="38"/>
    </location>
</feature>
<feature type="transmembrane region" description="Helical" evidence="1">
    <location>
        <begin position="419"/>
        <end position="442"/>
    </location>
</feature>
<feature type="transmembrane region" description="Helical" evidence="1">
    <location>
        <begin position="59"/>
        <end position="84"/>
    </location>
</feature>
<feature type="transmembrane region" description="Helical" evidence="1">
    <location>
        <begin position="487"/>
        <end position="510"/>
    </location>
</feature>
<feature type="transmembrane region" description="Helical" evidence="1">
    <location>
        <begin position="374"/>
        <end position="407"/>
    </location>
</feature>
<protein>
    <submittedName>
        <fullName evidence="2">Uncharacterized protein</fullName>
    </submittedName>
</protein>
<gene>
    <name evidence="2" type="primary">PmUG01_12054300</name>
    <name evidence="2" type="ORF">PMUG01_12054300</name>
</gene>
<keyword evidence="1" id="KW-0472">Membrane</keyword>
<dbReference type="RefSeq" id="XP_028863223.1">
    <property type="nucleotide sequence ID" value="XM_029006767.1"/>
</dbReference>
<dbReference type="EMBL" id="LT594633">
    <property type="protein sequence ID" value="SCO93946.1"/>
    <property type="molecule type" value="Genomic_DNA"/>
</dbReference>
<evidence type="ECO:0000313" key="2">
    <source>
        <dbReference type="EMBL" id="SCO93946.1"/>
    </source>
</evidence>
<evidence type="ECO:0000256" key="1">
    <source>
        <dbReference type="SAM" id="Phobius"/>
    </source>
</evidence>
<accession>A0A1D3SPW5</accession>
<feature type="transmembrane region" description="Helical" evidence="1">
    <location>
        <begin position="335"/>
        <end position="354"/>
    </location>
</feature>
<dbReference type="Proteomes" id="UP000219813">
    <property type="component" value="Chromosome 12"/>
</dbReference>
<dbReference type="GeneID" id="39870532"/>
<dbReference type="AlphaFoldDB" id="A0A1D3SPW5"/>
<organism evidence="2 3">
    <name type="scientific">Plasmodium malariae</name>
    <dbReference type="NCBI Taxonomy" id="5858"/>
    <lineage>
        <taxon>Eukaryota</taxon>
        <taxon>Sar</taxon>
        <taxon>Alveolata</taxon>
        <taxon>Apicomplexa</taxon>
        <taxon>Aconoidasida</taxon>
        <taxon>Haemosporida</taxon>
        <taxon>Plasmodiidae</taxon>
        <taxon>Plasmodium</taxon>
        <taxon>Plasmodium (Plasmodium)</taxon>
    </lineage>
</organism>
<feature type="transmembrane region" description="Helical" evidence="1">
    <location>
        <begin position="90"/>
        <end position="109"/>
    </location>
</feature>
<keyword evidence="3" id="KW-1185">Reference proteome</keyword>
<keyword evidence="1" id="KW-0812">Transmembrane</keyword>
<dbReference type="KEGG" id="pmal:PMUG01_12054300"/>
<evidence type="ECO:0000313" key="3">
    <source>
        <dbReference type="Proteomes" id="UP000219813"/>
    </source>
</evidence>
<dbReference type="OMA" id="SQCFCER"/>
<name>A0A1D3SPW5_PLAMA</name>
<dbReference type="OrthoDB" id="391562at2759"/>
<proteinExistence type="predicted"/>
<dbReference type="VEuPathDB" id="PlasmoDB:PmUG01_12054300"/>
<reference evidence="2 3" key="1">
    <citation type="submission" date="2016-06" db="EMBL/GenBank/DDBJ databases">
        <authorList>
            <consortium name="Pathogen Informatics"/>
        </authorList>
    </citation>
    <scope>NUCLEOTIDE SEQUENCE [LARGE SCALE GENOMIC DNA]</scope>
</reference>